<keyword evidence="3" id="KW-1133">Transmembrane helix</keyword>
<dbReference type="GO" id="GO:0003688">
    <property type="term" value="F:DNA replication origin binding"/>
    <property type="evidence" value="ECO:0007669"/>
    <property type="project" value="UniProtKB-UniRule"/>
</dbReference>
<gene>
    <name evidence="5" type="ORF">GPUH_LOCUS6674</name>
</gene>
<proteinExistence type="inferred from homology"/>
<sequence>MAAGFNIVIYGIGSKRGLLEHFCKDALQKYTYLIFDGYQPAVNSHLIIQVNFFFSFFAFFASVQCRKYILTKGSKLLSQEPEKLES</sequence>
<feature type="domain" description="Origin recognition complex subunit 2 RecA-like" evidence="4">
    <location>
        <begin position="2"/>
        <end position="48"/>
    </location>
</feature>
<evidence type="ECO:0000313" key="5">
    <source>
        <dbReference type="EMBL" id="VDK55585.1"/>
    </source>
</evidence>
<comment type="subcellular location">
    <subcellularLocation>
        <location evidence="2">Nucleus</location>
    </subcellularLocation>
</comment>
<evidence type="ECO:0000256" key="1">
    <source>
        <dbReference type="ARBA" id="ARBA00019080"/>
    </source>
</evidence>
<comment type="function">
    <text evidence="2">Component of the origin recognition complex (ORC) that binds origins of replication. DNA-binding is ATP-dependent. ORC is required to assemble the pre-replication complex necessary to initiate DNA replication.</text>
</comment>
<dbReference type="PANTHER" id="PTHR14052:SF0">
    <property type="entry name" value="ORIGIN RECOGNITION COMPLEX SUBUNIT 2"/>
    <property type="match status" value="1"/>
</dbReference>
<feature type="transmembrane region" description="Helical" evidence="3">
    <location>
        <begin position="46"/>
        <end position="65"/>
    </location>
</feature>
<keyword evidence="3" id="KW-0472">Membrane</keyword>
<dbReference type="GO" id="GO:0006260">
    <property type="term" value="P:DNA replication"/>
    <property type="evidence" value="ECO:0007669"/>
    <property type="project" value="UniProtKB-UniRule"/>
</dbReference>
<keyword evidence="2" id="KW-0235">DNA replication</keyword>
<keyword evidence="6" id="KW-1185">Reference proteome</keyword>
<keyword evidence="2" id="KW-0539">Nucleus</keyword>
<dbReference type="Proteomes" id="UP000271098">
    <property type="component" value="Unassembled WGS sequence"/>
</dbReference>
<protein>
    <recommendedName>
        <fullName evidence="1 2">Origin recognition complex subunit 2</fullName>
    </recommendedName>
</protein>
<dbReference type="GO" id="GO:0005664">
    <property type="term" value="C:nuclear origin of replication recognition complex"/>
    <property type="evidence" value="ECO:0007669"/>
    <property type="project" value="UniProtKB-UniRule"/>
</dbReference>
<dbReference type="InterPro" id="IPR007220">
    <property type="entry name" value="ORC2"/>
</dbReference>
<evidence type="ECO:0000259" key="4">
    <source>
        <dbReference type="Pfam" id="PF04084"/>
    </source>
</evidence>
<keyword evidence="3" id="KW-0812">Transmembrane</keyword>
<dbReference type="AlphaFoldDB" id="A0A3P6RNI6"/>
<dbReference type="PANTHER" id="PTHR14052">
    <property type="entry name" value="ORIGIN RECOGNITION COMPLEX SUBUNIT 2"/>
    <property type="match status" value="1"/>
</dbReference>
<evidence type="ECO:0000256" key="2">
    <source>
        <dbReference type="RuleBase" id="RU368084"/>
    </source>
</evidence>
<comment type="subunit">
    <text evidence="2">Component of the origin recognition complex (ORC).</text>
</comment>
<evidence type="ECO:0000313" key="6">
    <source>
        <dbReference type="Proteomes" id="UP000271098"/>
    </source>
</evidence>
<dbReference type="OrthoDB" id="20198at2759"/>
<accession>A0A3P6RNI6</accession>
<dbReference type="EMBL" id="UYRT01016045">
    <property type="protein sequence ID" value="VDK55585.1"/>
    <property type="molecule type" value="Genomic_DNA"/>
</dbReference>
<evidence type="ECO:0000256" key="3">
    <source>
        <dbReference type="SAM" id="Phobius"/>
    </source>
</evidence>
<reference evidence="5 6" key="1">
    <citation type="submission" date="2018-11" db="EMBL/GenBank/DDBJ databases">
        <authorList>
            <consortium name="Pathogen Informatics"/>
        </authorList>
    </citation>
    <scope>NUCLEOTIDE SEQUENCE [LARGE SCALE GENOMIC DNA]</scope>
</reference>
<dbReference type="Pfam" id="PF04084">
    <property type="entry name" value="RecA-like_ORC2"/>
    <property type="match status" value="1"/>
</dbReference>
<name>A0A3P6RNI6_9BILA</name>
<organism evidence="5 6">
    <name type="scientific">Gongylonema pulchrum</name>
    <dbReference type="NCBI Taxonomy" id="637853"/>
    <lineage>
        <taxon>Eukaryota</taxon>
        <taxon>Metazoa</taxon>
        <taxon>Ecdysozoa</taxon>
        <taxon>Nematoda</taxon>
        <taxon>Chromadorea</taxon>
        <taxon>Rhabditida</taxon>
        <taxon>Spirurina</taxon>
        <taxon>Spiruromorpha</taxon>
        <taxon>Spiruroidea</taxon>
        <taxon>Gongylonematidae</taxon>
        <taxon>Gongylonema</taxon>
    </lineage>
</organism>
<dbReference type="InterPro" id="IPR056772">
    <property type="entry name" value="RecA-like_ORC2"/>
</dbReference>
<comment type="similarity">
    <text evidence="2">Belongs to the ORC2 family.</text>
</comment>